<proteinExistence type="predicted"/>
<dbReference type="AlphaFoldDB" id="A0A2P4X0E6"/>
<reference evidence="1 2" key="1">
    <citation type="journal article" date="2017" name="Genome Biol. Evol.">
        <title>Phytophthora megakarya and P. palmivora, closely related causal agents of cacao black pod rot, underwent increases in genome sizes and gene numbers by different mechanisms.</title>
        <authorList>
            <person name="Ali S.S."/>
            <person name="Shao J."/>
            <person name="Lary D.J."/>
            <person name="Kronmiller B."/>
            <person name="Shen D."/>
            <person name="Strem M.D."/>
            <person name="Amoako-Attah I."/>
            <person name="Akrofi A.Y."/>
            <person name="Begoude B.A."/>
            <person name="Ten Hoopen G.M."/>
            <person name="Coulibaly K."/>
            <person name="Kebe B.I."/>
            <person name="Melnick R.L."/>
            <person name="Guiltinan M.J."/>
            <person name="Tyler B.M."/>
            <person name="Meinhardt L.W."/>
            <person name="Bailey B.A."/>
        </authorList>
    </citation>
    <scope>NUCLEOTIDE SEQUENCE [LARGE SCALE GENOMIC DNA]</scope>
    <source>
        <strain evidence="2">sbr112.9</strain>
    </source>
</reference>
<dbReference type="InterPro" id="IPR051320">
    <property type="entry name" value="Viral_Replic_Matur_Polypro"/>
</dbReference>
<dbReference type="Proteomes" id="UP000237271">
    <property type="component" value="Unassembled WGS sequence"/>
</dbReference>
<evidence type="ECO:0000313" key="1">
    <source>
        <dbReference type="EMBL" id="POM59028.1"/>
    </source>
</evidence>
<dbReference type="InterPro" id="IPR043502">
    <property type="entry name" value="DNA/RNA_pol_sf"/>
</dbReference>
<comment type="caution">
    <text evidence="1">The sequence shown here is derived from an EMBL/GenBank/DDBJ whole genome shotgun (WGS) entry which is preliminary data.</text>
</comment>
<dbReference type="PANTHER" id="PTHR33064:SF37">
    <property type="entry name" value="RIBONUCLEASE H"/>
    <property type="match status" value="1"/>
</dbReference>
<accession>A0A2P4X0E6</accession>
<protein>
    <recommendedName>
        <fullName evidence="3">Reverse transcriptase</fullName>
    </recommendedName>
</protein>
<organism evidence="1 2">
    <name type="scientific">Phytophthora palmivora</name>
    <dbReference type="NCBI Taxonomy" id="4796"/>
    <lineage>
        <taxon>Eukaryota</taxon>
        <taxon>Sar</taxon>
        <taxon>Stramenopiles</taxon>
        <taxon>Oomycota</taxon>
        <taxon>Peronosporomycetes</taxon>
        <taxon>Peronosporales</taxon>
        <taxon>Peronosporaceae</taxon>
        <taxon>Phytophthora</taxon>
    </lineage>
</organism>
<name>A0A2P4X0E6_9STRA</name>
<dbReference type="PANTHER" id="PTHR33064">
    <property type="entry name" value="POL PROTEIN"/>
    <property type="match status" value="1"/>
</dbReference>
<gene>
    <name evidence="1" type="ORF">PHPALM_36254</name>
</gene>
<dbReference type="EMBL" id="NCKW01020116">
    <property type="protein sequence ID" value="POM59028.1"/>
    <property type="molecule type" value="Genomic_DNA"/>
</dbReference>
<keyword evidence="2" id="KW-1185">Reference proteome</keyword>
<evidence type="ECO:0008006" key="3">
    <source>
        <dbReference type="Google" id="ProtNLM"/>
    </source>
</evidence>
<sequence length="298" mass="33449">MVQWLLTQKKPSQITGSPTLRGKEKRFIWKTHELAFLPDLSEEVPIELDYDVVNVKRSAHTPEQATRLAELLKRNEKILISSGNALPPLAYGVVCDTDVGDHPSIKRRAGRVALKSLKPLYAMLKGLLRAKLVSFLKSPWTSLCDRPQEERCGYQTVYRLHAITMAMEYAMPLVDGLLSKLEKYLYFCSLDAASDVWAAMMTSRAWRISAFLRMPFGLEKALMIYQPKIDNAFQSEDGLSSLEGAITQRQSRGGDLTQLPSSLTKFALDNRALAELDPLQELIDSPEGDIFTSGEPDQ</sequence>
<dbReference type="SUPFAM" id="SSF56672">
    <property type="entry name" value="DNA/RNA polymerases"/>
    <property type="match status" value="1"/>
</dbReference>
<dbReference type="OrthoDB" id="10058156at2759"/>
<evidence type="ECO:0000313" key="2">
    <source>
        <dbReference type="Proteomes" id="UP000237271"/>
    </source>
</evidence>